<evidence type="ECO:0000256" key="5">
    <source>
        <dbReference type="ARBA" id="ARBA00022989"/>
    </source>
</evidence>
<keyword evidence="7 10" id="KW-0472">Membrane</keyword>
<dbReference type="Pfam" id="PF13962">
    <property type="entry name" value="PGG"/>
    <property type="match status" value="1"/>
</dbReference>
<dbReference type="PROSITE" id="PS50297">
    <property type="entry name" value="ANK_REP_REGION"/>
    <property type="match status" value="3"/>
</dbReference>
<keyword evidence="13" id="KW-1185">Reference proteome</keyword>
<dbReference type="PANTHER" id="PTHR24186">
    <property type="entry name" value="PROTEIN PHOSPHATASE 1 REGULATORY SUBUNIT"/>
    <property type="match status" value="1"/>
</dbReference>
<dbReference type="Proteomes" id="UP001341840">
    <property type="component" value="Unassembled WGS sequence"/>
</dbReference>
<comment type="caution">
    <text evidence="12">The sequence shown here is derived from an EMBL/GenBank/DDBJ whole genome shotgun (WGS) entry which is preliminary data.</text>
</comment>
<name>A0ABU6ZCW9_9FABA</name>
<dbReference type="SUPFAM" id="SSF48403">
    <property type="entry name" value="Ankyrin repeat"/>
    <property type="match status" value="1"/>
</dbReference>
<evidence type="ECO:0000256" key="9">
    <source>
        <dbReference type="SAM" id="MobiDB-lite"/>
    </source>
</evidence>
<dbReference type="Gene3D" id="1.25.40.20">
    <property type="entry name" value="Ankyrin repeat-containing domain"/>
    <property type="match status" value="2"/>
</dbReference>
<dbReference type="PANTHER" id="PTHR24186:SF46">
    <property type="entry name" value="PROTEIN ACCELERATED CELL DEATH 6-LIKE"/>
    <property type="match status" value="1"/>
</dbReference>
<feature type="transmembrane region" description="Helical" evidence="10">
    <location>
        <begin position="523"/>
        <end position="546"/>
    </location>
</feature>
<organism evidence="12 13">
    <name type="scientific">Stylosanthes scabra</name>
    <dbReference type="NCBI Taxonomy" id="79078"/>
    <lineage>
        <taxon>Eukaryota</taxon>
        <taxon>Viridiplantae</taxon>
        <taxon>Streptophyta</taxon>
        <taxon>Embryophyta</taxon>
        <taxon>Tracheophyta</taxon>
        <taxon>Spermatophyta</taxon>
        <taxon>Magnoliopsida</taxon>
        <taxon>eudicotyledons</taxon>
        <taxon>Gunneridae</taxon>
        <taxon>Pentapetalae</taxon>
        <taxon>rosids</taxon>
        <taxon>fabids</taxon>
        <taxon>Fabales</taxon>
        <taxon>Fabaceae</taxon>
        <taxon>Papilionoideae</taxon>
        <taxon>50 kb inversion clade</taxon>
        <taxon>dalbergioids sensu lato</taxon>
        <taxon>Dalbergieae</taxon>
        <taxon>Pterocarpus clade</taxon>
        <taxon>Stylosanthes</taxon>
    </lineage>
</organism>
<dbReference type="PROSITE" id="PS50088">
    <property type="entry name" value="ANK_REPEAT"/>
    <property type="match status" value="3"/>
</dbReference>
<dbReference type="EMBL" id="JASCZI010272065">
    <property type="protein sequence ID" value="MED6219809.1"/>
    <property type="molecule type" value="Genomic_DNA"/>
</dbReference>
<feature type="transmembrane region" description="Helical" evidence="10">
    <location>
        <begin position="552"/>
        <end position="577"/>
    </location>
</feature>
<dbReference type="Pfam" id="PF00023">
    <property type="entry name" value="Ank"/>
    <property type="match status" value="1"/>
</dbReference>
<feature type="region of interest" description="Disordered" evidence="9">
    <location>
        <begin position="1"/>
        <end position="22"/>
    </location>
</feature>
<evidence type="ECO:0000256" key="1">
    <source>
        <dbReference type="ARBA" id="ARBA00004141"/>
    </source>
</evidence>
<evidence type="ECO:0000256" key="6">
    <source>
        <dbReference type="ARBA" id="ARBA00023043"/>
    </source>
</evidence>
<evidence type="ECO:0000256" key="4">
    <source>
        <dbReference type="ARBA" id="ARBA00022737"/>
    </source>
</evidence>
<evidence type="ECO:0000256" key="10">
    <source>
        <dbReference type="SAM" id="Phobius"/>
    </source>
</evidence>
<reference evidence="12 13" key="1">
    <citation type="journal article" date="2023" name="Plants (Basel)">
        <title>Bridging the Gap: Combining Genomics and Transcriptomics Approaches to Understand Stylosanthes scabra, an Orphan Legume from the Brazilian Caatinga.</title>
        <authorList>
            <person name="Ferreira-Neto J.R.C."/>
            <person name="da Silva M.D."/>
            <person name="Binneck E."/>
            <person name="de Melo N.F."/>
            <person name="da Silva R.H."/>
            <person name="de Melo A.L.T.M."/>
            <person name="Pandolfi V."/>
            <person name="Bustamante F.O."/>
            <person name="Brasileiro-Vidal A.C."/>
            <person name="Benko-Iseppon A.M."/>
        </authorList>
    </citation>
    <scope>NUCLEOTIDE SEQUENCE [LARGE SCALE GENOMIC DNA]</scope>
    <source>
        <tissue evidence="12">Leaves</tissue>
    </source>
</reference>
<feature type="repeat" description="ANK" evidence="8">
    <location>
        <begin position="120"/>
        <end position="141"/>
    </location>
</feature>
<feature type="transmembrane region" description="Helical" evidence="10">
    <location>
        <begin position="483"/>
        <end position="511"/>
    </location>
</feature>
<sequence>MSQHSDTLLVELPDPESFSEGSFNYDTNVEDEQGPAESVIMKHGEHESQELVTKLYRLAKEGAATGLTQDSNSYSNMLRGFKSHGTKNTVLHIAALYGNDEMADHAVQQEPDIIFSINKNEDTPLHVAARAGHFSTIRTILGSYRVKSNNNSAKLLELMKMENRQGNTMLHEAMKSGSSSEGTIIFDALEAFTTTGGQGASVSLSQSCYELALDVTDGGTESVLCLAVEAARIESVRRILEKCPESAIPKGTSPLKVVMLKKNKGMGFLEGVMFLLGKCKTCSLERDNDGYFPLHLAARQGHVEVVKELLRYRPDVDEMLDSDLNNILHIAAESGKLDVVRYILQTPDELEKMIHQRNMNGDTPLHVASRKSHPSIVYALTCDDRVKPKVNELNSDNKTPLDVAFTDSDIPQTQNPSLRQASAEAPFLAELVESDIVSVATEQFKDRVESLSVISTLILTASVAACLSVPGEANGKANNLHKAMFHLFICSNTVSLFSSIGATIILIWGRFGMFELSNLSMEVALPLLGTALITLSLAFLAGIYTVVSKLTWLATTVVILTSTFVAIIFVLYVLLFLPSTSKRNISRCFSYYPFLYLASLAEKQRQPRFLSTIAGVKGPHASYMDLMYRGGMIGKCFGTIPRLT</sequence>
<dbReference type="InterPro" id="IPR036770">
    <property type="entry name" value="Ankyrin_rpt-contain_sf"/>
</dbReference>
<evidence type="ECO:0000256" key="3">
    <source>
        <dbReference type="ARBA" id="ARBA00022692"/>
    </source>
</evidence>
<feature type="repeat" description="ANK" evidence="8">
    <location>
        <begin position="289"/>
        <end position="321"/>
    </location>
</feature>
<comment type="subcellular location">
    <subcellularLocation>
        <location evidence="2">Cell membrane</location>
        <topology evidence="2">Peripheral membrane protein</topology>
        <orientation evidence="2">Cytoplasmic side</orientation>
    </subcellularLocation>
    <subcellularLocation>
        <location evidence="1">Membrane</location>
        <topology evidence="1">Multi-pass membrane protein</topology>
    </subcellularLocation>
</comment>
<proteinExistence type="predicted"/>
<evidence type="ECO:0000256" key="2">
    <source>
        <dbReference type="ARBA" id="ARBA00004413"/>
    </source>
</evidence>
<keyword evidence="6 8" id="KW-0040">ANK repeat</keyword>
<feature type="transmembrane region" description="Helical" evidence="10">
    <location>
        <begin position="451"/>
        <end position="471"/>
    </location>
</feature>
<protein>
    <recommendedName>
        <fullName evidence="11">PGG domain-containing protein</fullName>
    </recommendedName>
</protein>
<evidence type="ECO:0000313" key="13">
    <source>
        <dbReference type="Proteomes" id="UP001341840"/>
    </source>
</evidence>
<feature type="repeat" description="ANK" evidence="8">
    <location>
        <begin position="360"/>
        <end position="380"/>
    </location>
</feature>
<dbReference type="InterPro" id="IPR026961">
    <property type="entry name" value="PGG_dom"/>
</dbReference>
<dbReference type="SMART" id="SM00248">
    <property type="entry name" value="ANK"/>
    <property type="match status" value="7"/>
</dbReference>
<feature type="domain" description="PGG" evidence="11">
    <location>
        <begin position="442"/>
        <end position="546"/>
    </location>
</feature>
<dbReference type="Pfam" id="PF12796">
    <property type="entry name" value="Ank_2"/>
    <property type="match status" value="2"/>
</dbReference>
<dbReference type="InterPro" id="IPR002110">
    <property type="entry name" value="Ankyrin_rpt"/>
</dbReference>
<accession>A0ABU6ZCW9</accession>
<evidence type="ECO:0000259" key="11">
    <source>
        <dbReference type="Pfam" id="PF13962"/>
    </source>
</evidence>
<gene>
    <name evidence="12" type="ORF">PIB30_039104</name>
</gene>
<keyword evidence="5 10" id="KW-1133">Transmembrane helix</keyword>
<evidence type="ECO:0000256" key="7">
    <source>
        <dbReference type="ARBA" id="ARBA00023136"/>
    </source>
</evidence>
<keyword evidence="3 10" id="KW-0812">Transmembrane</keyword>
<evidence type="ECO:0000256" key="8">
    <source>
        <dbReference type="PROSITE-ProRule" id="PRU00023"/>
    </source>
</evidence>
<evidence type="ECO:0000313" key="12">
    <source>
        <dbReference type="EMBL" id="MED6219809.1"/>
    </source>
</evidence>
<keyword evidence="4" id="KW-0677">Repeat</keyword>